<dbReference type="AlphaFoldDB" id="A0A558A602"/>
<evidence type="ECO:0000313" key="2">
    <source>
        <dbReference type="Proteomes" id="UP000318578"/>
    </source>
</evidence>
<accession>A0A558A602</accession>
<proteinExistence type="predicted"/>
<organism evidence="1 2">
    <name type="scientific">Amycolatopsis acidiphila</name>
    <dbReference type="NCBI Taxonomy" id="715473"/>
    <lineage>
        <taxon>Bacteria</taxon>
        <taxon>Bacillati</taxon>
        <taxon>Actinomycetota</taxon>
        <taxon>Actinomycetes</taxon>
        <taxon>Pseudonocardiales</taxon>
        <taxon>Pseudonocardiaceae</taxon>
        <taxon>Amycolatopsis</taxon>
    </lineage>
</organism>
<protein>
    <recommendedName>
        <fullName evidence="3">DUF4367 domain-containing protein</fullName>
    </recommendedName>
</protein>
<dbReference type="Proteomes" id="UP000318578">
    <property type="component" value="Unassembled WGS sequence"/>
</dbReference>
<sequence>MTTVGLGLGAAALRQPDRAPDLPVAASVATTVAAPELSFSLADSGYRLTYWSVGVHETSAQYSGPGGAVGVTATDTDPELGTTSAATSATLHGDLVAVRELGGGKRQVSWHAAPGHWLVVQSAPLDQDGLLQLAGEVR</sequence>
<dbReference type="RefSeq" id="WP_144642039.1">
    <property type="nucleotide sequence ID" value="NZ_BNAX01000002.1"/>
</dbReference>
<name>A0A558A602_9PSEU</name>
<evidence type="ECO:0000313" key="1">
    <source>
        <dbReference type="EMBL" id="TVT19672.1"/>
    </source>
</evidence>
<keyword evidence="2" id="KW-1185">Reference proteome</keyword>
<gene>
    <name evidence="1" type="ORF">FNH06_23460</name>
</gene>
<comment type="caution">
    <text evidence="1">The sequence shown here is derived from an EMBL/GenBank/DDBJ whole genome shotgun (WGS) entry which is preliminary data.</text>
</comment>
<reference evidence="1 2" key="1">
    <citation type="submission" date="2019-07" db="EMBL/GenBank/DDBJ databases">
        <title>New species of Amycolatopsis and Streptomyces.</title>
        <authorList>
            <person name="Duangmal K."/>
            <person name="Teo W.F.A."/>
            <person name="Lipun K."/>
        </authorList>
    </citation>
    <scope>NUCLEOTIDE SEQUENCE [LARGE SCALE GENOMIC DNA]</scope>
    <source>
        <strain evidence="1 2">JCM 30562</strain>
    </source>
</reference>
<evidence type="ECO:0008006" key="3">
    <source>
        <dbReference type="Google" id="ProtNLM"/>
    </source>
</evidence>
<dbReference type="EMBL" id="VJZA01000044">
    <property type="protein sequence ID" value="TVT19672.1"/>
    <property type="molecule type" value="Genomic_DNA"/>
</dbReference>